<feature type="compositionally biased region" description="Low complexity" evidence="1">
    <location>
        <begin position="106"/>
        <end position="116"/>
    </location>
</feature>
<dbReference type="Proteomes" id="UP000217199">
    <property type="component" value="Unassembled WGS sequence"/>
</dbReference>
<dbReference type="STRING" id="2282107.A0A286UBG2"/>
<dbReference type="OrthoDB" id="3318at2759"/>
<evidence type="ECO:0000256" key="1">
    <source>
        <dbReference type="SAM" id="MobiDB-lite"/>
    </source>
</evidence>
<accession>A0A286UBG2</accession>
<gene>
    <name evidence="2" type="ORF">PNOK_0694900</name>
</gene>
<proteinExistence type="predicted"/>
<comment type="caution">
    <text evidence="2">The sequence shown here is derived from an EMBL/GenBank/DDBJ whole genome shotgun (WGS) entry which is preliminary data.</text>
</comment>
<dbReference type="AlphaFoldDB" id="A0A286UBG2"/>
<protein>
    <submittedName>
        <fullName evidence="2">Golgi reassembly-stacking</fullName>
    </submittedName>
</protein>
<evidence type="ECO:0000313" key="2">
    <source>
        <dbReference type="EMBL" id="PAV16885.1"/>
    </source>
</evidence>
<dbReference type="EMBL" id="NBII01000007">
    <property type="protein sequence ID" value="PAV16885.1"/>
    <property type="molecule type" value="Genomic_DNA"/>
</dbReference>
<organism evidence="2 3">
    <name type="scientific">Pyrrhoderma noxium</name>
    <dbReference type="NCBI Taxonomy" id="2282107"/>
    <lineage>
        <taxon>Eukaryota</taxon>
        <taxon>Fungi</taxon>
        <taxon>Dikarya</taxon>
        <taxon>Basidiomycota</taxon>
        <taxon>Agaricomycotina</taxon>
        <taxon>Agaricomycetes</taxon>
        <taxon>Hymenochaetales</taxon>
        <taxon>Hymenochaetaceae</taxon>
        <taxon>Pyrrhoderma</taxon>
    </lineage>
</organism>
<sequence>MGGEGLLGCVFGYGLLHRIPQVQDIPIQQSNDQFYDEAEVFVPADNEEYHIYGHKTGQDDPRIHTHPVAPVQNTSSSTSQNNRANKFFKEGSVSEEQGSSPHYLDPPLLSSVPSVP</sequence>
<reference evidence="2 3" key="1">
    <citation type="journal article" date="2017" name="Mol. Ecol.">
        <title>Comparative and population genomic landscape of Phellinus noxius: A hypervariable fungus causing root rot in trees.</title>
        <authorList>
            <person name="Chung C.L."/>
            <person name="Lee T.J."/>
            <person name="Akiba M."/>
            <person name="Lee H.H."/>
            <person name="Kuo T.H."/>
            <person name="Liu D."/>
            <person name="Ke H.M."/>
            <person name="Yokoi T."/>
            <person name="Roa M.B."/>
            <person name="Lu M.J."/>
            <person name="Chang Y.Y."/>
            <person name="Ann P.J."/>
            <person name="Tsai J.N."/>
            <person name="Chen C.Y."/>
            <person name="Tzean S.S."/>
            <person name="Ota Y."/>
            <person name="Hattori T."/>
            <person name="Sahashi N."/>
            <person name="Liou R.F."/>
            <person name="Kikuchi T."/>
            <person name="Tsai I.J."/>
        </authorList>
    </citation>
    <scope>NUCLEOTIDE SEQUENCE [LARGE SCALE GENOMIC DNA]</scope>
    <source>
        <strain evidence="2 3">FFPRI411160</strain>
    </source>
</reference>
<evidence type="ECO:0000313" key="3">
    <source>
        <dbReference type="Proteomes" id="UP000217199"/>
    </source>
</evidence>
<dbReference type="InParanoid" id="A0A286UBG2"/>
<feature type="region of interest" description="Disordered" evidence="1">
    <location>
        <begin position="56"/>
        <end position="116"/>
    </location>
</feature>
<name>A0A286UBG2_9AGAM</name>
<keyword evidence="3" id="KW-1185">Reference proteome</keyword>
<feature type="compositionally biased region" description="Low complexity" evidence="1">
    <location>
        <begin position="72"/>
        <end position="82"/>
    </location>
</feature>